<name>A0ABM4WKU2_COFAR</name>
<dbReference type="CDD" id="cd00303">
    <property type="entry name" value="retropepsin_like"/>
    <property type="match status" value="1"/>
</dbReference>
<evidence type="ECO:0000259" key="1">
    <source>
        <dbReference type="Pfam" id="PF19259"/>
    </source>
</evidence>
<dbReference type="Pfam" id="PF19259">
    <property type="entry name" value="Ty3_capsid"/>
    <property type="match status" value="1"/>
</dbReference>
<dbReference type="RefSeq" id="XP_071932407.1">
    <property type="nucleotide sequence ID" value="XM_072076306.1"/>
</dbReference>
<feature type="domain" description="Ty3 transposon capsid-like protein" evidence="1">
    <location>
        <begin position="101"/>
        <end position="180"/>
    </location>
</feature>
<dbReference type="Proteomes" id="UP001652660">
    <property type="component" value="Chromosome 2c"/>
</dbReference>
<reference evidence="3" key="1">
    <citation type="submission" date="2025-08" db="UniProtKB">
        <authorList>
            <consortium name="RefSeq"/>
        </authorList>
    </citation>
    <scope>IDENTIFICATION</scope>
    <source>
        <tissue evidence="3">Leaves</tissue>
    </source>
</reference>
<gene>
    <name evidence="3" type="primary">LOC113727650</name>
</gene>
<dbReference type="InterPro" id="IPR021109">
    <property type="entry name" value="Peptidase_aspartic_dom_sf"/>
</dbReference>
<evidence type="ECO:0000313" key="3">
    <source>
        <dbReference type="RefSeq" id="XP_071932407.1"/>
    </source>
</evidence>
<sequence>MGKGARNKRHETVTNEAHHIGFAVVTDEDSETDVASMQQDDANIEALTNRFDSILGVVKNMSMQLEEISCGMKGLMNKGKKMDACGISTREVSDNLELGRDIIGEFHNLKQTGSVAEYQEKFAELRDLLMTMDYGLTEDYFISSFLSGLKEEIRRVIRKPKPETLIHAFNLARIQEIAIEVMKQKSFSSEMRTNWEQNLPCELVDDFINHGHGSMFKVLVGERDTTVILSTGVSCSFIDADVAIQAGLEMEETTPLLVNFVFGGYRAVSRFRCPSLRWTVQGHEFVTDMRIVEIRACDMVLGADWVSNNYLLLFTGDRIVLLKSGKEIVLLDKTGSAKPKINKTEVIGEE</sequence>
<proteinExistence type="predicted"/>
<evidence type="ECO:0000313" key="2">
    <source>
        <dbReference type="Proteomes" id="UP001652660"/>
    </source>
</evidence>
<dbReference type="InterPro" id="IPR045358">
    <property type="entry name" value="Ty3_capsid"/>
</dbReference>
<dbReference type="GeneID" id="113727650"/>
<protein>
    <recommendedName>
        <fullName evidence="1">Ty3 transposon capsid-like protein domain-containing protein</fullName>
    </recommendedName>
</protein>
<organism evidence="2 3">
    <name type="scientific">Coffea arabica</name>
    <name type="common">Arabian coffee</name>
    <dbReference type="NCBI Taxonomy" id="13443"/>
    <lineage>
        <taxon>Eukaryota</taxon>
        <taxon>Viridiplantae</taxon>
        <taxon>Streptophyta</taxon>
        <taxon>Embryophyta</taxon>
        <taxon>Tracheophyta</taxon>
        <taxon>Spermatophyta</taxon>
        <taxon>Magnoliopsida</taxon>
        <taxon>eudicotyledons</taxon>
        <taxon>Gunneridae</taxon>
        <taxon>Pentapetalae</taxon>
        <taxon>asterids</taxon>
        <taxon>lamiids</taxon>
        <taxon>Gentianales</taxon>
        <taxon>Rubiaceae</taxon>
        <taxon>Ixoroideae</taxon>
        <taxon>Gardenieae complex</taxon>
        <taxon>Bertiereae - Coffeeae clade</taxon>
        <taxon>Coffeeae</taxon>
        <taxon>Coffea</taxon>
    </lineage>
</organism>
<accession>A0ABM4WKU2</accession>
<dbReference type="Gene3D" id="2.40.70.10">
    <property type="entry name" value="Acid Proteases"/>
    <property type="match status" value="1"/>
</dbReference>
<keyword evidence="2" id="KW-1185">Reference proteome</keyword>
<dbReference type="Pfam" id="PF08284">
    <property type="entry name" value="RVP_2"/>
    <property type="match status" value="1"/>
</dbReference>